<keyword evidence="3" id="KW-1185">Reference proteome</keyword>
<protein>
    <submittedName>
        <fullName evidence="2">Lycopene beta-cyclase CrtY</fullName>
        <ecNumber evidence="2">5.5.1.19</ecNumber>
    </submittedName>
</protein>
<sequence>MQQRDADIAVLGGGLSGGLIALALAKLRPQVRVVLIEQGAALGGNHVWSFFASDLSPEGAALVEPMVAARWPGYSVRFAGHERELASAYRSITSARLGAVLREALPPGAILTGAAVAEAGPDFVRLADGRKLAVGGVIDARGAASLPHLVGGWQKFLGQMVRTASPHGLARPMVMDASVAQIDGFRFVYSLPFAADRVFIEDTYYADGPALDLPALRGRIAAYAEAQGWAIAEIESEETGVLPVVAGGDWRAFRAASDHGVALAGVRAALFHPLTSYSLPFAVRFALEVAATADLGGAGLLALSRASAERHWREGRFYRMLSAMLFGAAAPDERHRVLERFYRLAPGLIERFYAGRSTMTDKARILTGRPPVPLGAALSALTGQAPLARLELAA</sequence>
<accession>A0A7X1FSA4</accession>
<reference evidence="2 3" key="1">
    <citation type="submission" date="2020-08" db="EMBL/GenBank/DDBJ databases">
        <title>The genome sequence of type strain Novosphingobium flavum NBRC 111647.</title>
        <authorList>
            <person name="Liu Y."/>
        </authorList>
    </citation>
    <scope>NUCLEOTIDE SEQUENCE [LARGE SCALE GENOMIC DNA]</scope>
    <source>
        <strain evidence="2 3">NBRC 111647</strain>
    </source>
</reference>
<dbReference type="InterPro" id="IPR010108">
    <property type="entry name" value="Lycopene_cyclase_b/e"/>
</dbReference>
<dbReference type="RefSeq" id="WP_185664225.1">
    <property type="nucleotide sequence ID" value="NZ_JACLAW010000007.1"/>
</dbReference>
<dbReference type="GO" id="GO:0016705">
    <property type="term" value="F:oxidoreductase activity, acting on paired donors, with incorporation or reduction of molecular oxygen"/>
    <property type="evidence" value="ECO:0007669"/>
    <property type="project" value="InterPro"/>
</dbReference>
<dbReference type="SUPFAM" id="SSF51905">
    <property type="entry name" value="FAD/NAD(P)-binding domain"/>
    <property type="match status" value="1"/>
</dbReference>
<dbReference type="InterPro" id="IPR008461">
    <property type="entry name" value="CrtY"/>
</dbReference>
<comment type="similarity">
    <text evidence="1">Belongs to the lycopene cyclase family.</text>
</comment>
<keyword evidence="2" id="KW-0413">Isomerase</keyword>
<dbReference type="Pfam" id="PF05834">
    <property type="entry name" value="Lycopene_cycl"/>
    <property type="match status" value="1"/>
</dbReference>
<organism evidence="2 3">
    <name type="scientific">Novosphingobium flavum</name>
    <dbReference type="NCBI Taxonomy" id="1778672"/>
    <lineage>
        <taxon>Bacteria</taxon>
        <taxon>Pseudomonadati</taxon>
        <taxon>Pseudomonadota</taxon>
        <taxon>Alphaproteobacteria</taxon>
        <taxon>Sphingomonadales</taxon>
        <taxon>Sphingomonadaceae</taxon>
        <taxon>Novosphingobium</taxon>
    </lineage>
</organism>
<evidence type="ECO:0000256" key="1">
    <source>
        <dbReference type="ARBA" id="ARBA00006599"/>
    </source>
</evidence>
<proteinExistence type="inferred from homology"/>
<name>A0A7X1FSA4_9SPHN</name>
<comment type="caution">
    <text evidence="2">The sequence shown here is derived from an EMBL/GenBank/DDBJ whole genome shotgun (WGS) entry which is preliminary data.</text>
</comment>
<dbReference type="InterPro" id="IPR036188">
    <property type="entry name" value="FAD/NAD-bd_sf"/>
</dbReference>
<gene>
    <name evidence="2" type="primary">crtY</name>
    <name evidence="2" type="ORF">H7F51_10315</name>
</gene>
<dbReference type="Proteomes" id="UP000566813">
    <property type="component" value="Unassembled WGS sequence"/>
</dbReference>
<evidence type="ECO:0000313" key="2">
    <source>
        <dbReference type="EMBL" id="MBC2665919.1"/>
    </source>
</evidence>
<evidence type="ECO:0000313" key="3">
    <source>
        <dbReference type="Proteomes" id="UP000566813"/>
    </source>
</evidence>
<dbReference type="GO" id="GO:0016117">
    <property type="term" value="P:carotenoid biosynthetic process"/>
    <property type="evidence" value="ECO:0007669"/>
    <property type="project" value="InterPro"/>
</dbReference>
<dbReference type="NCBIfam" id="TIGR01789">
    <property type="entry name" value="lycopene_cycl"/>
    <property type="match status" value="1"/>
</dbReference>
<dbReference type="EMBL" id="JACLAW010000007">
    <property type="protein sequence ID" value="MBC2665919.1"/>
    <property type="molecule type" value="Genomic_DNA"/>
</dbReference>
<dbReference type="GO" id="GO:0045436">
    <property type="term" value="F:lycopene beta cyclase activity"/>
    <property type="evidence" value="ECO:0007669"/>
    <property type="project" value="InterPro"/>
</dbReference>
<dbReference type="Gene3D" id="3.50.50.60">
    <property type="entry name" value="FAD/NAD(P)-binding domain"/>
    <property type="match status" value="1"/>
</dbReference>
<dbReference type="EC" id="5.5.1.19" evidence="2"/>
<dbReference type="AlphaFoldDB" id="A0A7X1FSA4"/>
<dbReference type="NCBIfam" id="TIGR01790">
    <property type="entry name" value="carotene-cycl"/>
    <property type="match status" value="1"/>
</dbReference>